<evidence type="ECO:0008006" key="3">
    <source>
        <dbReference type="Google" id="ProtNLM"/>
    </source>
</evidence>
<dbReference type="Proteomes" id="UP000614811">
    <property type="component" value="Unassembled WGS sequence"/>
</dbReference>
<organism evidence="1 2">
    <name type="scientific">Arenicella chitinivorans</name>
    <dbReference type="NCBI Taxonomy" id="1329800"/>
    <lineage>
        <taxon>Bacteria</taxon>
        <taxon>Pseudomonadati</taxon>
        <taxon>Pseudomonadota</taxon>
        <taxon>Gammaproteobacteria</taxon>
        <taxon>Arenicellales</taxon>
        <taxon>Arenicellaceae</taxon>
        <taxon>Arenicella</taxon>
    </lineage>
</organism>
<dbReference type="AlphaFoldDB" id="A0A918RZQ1"/>
<accession>A0A918RZQ1</accession>
<protein>
    <recommendedName>
        <fullName evidence="3">DUF1178 family protein</fullName>
    </recommendedName>
</protein>
<sequence>MVIYDLICDANHAFEGWFKGADDFTQQLEQGMVSCPVCDSQAITKKLAAPKISRGAASPQAHIAAGGGSAEAFSKLQDMLGRVHDFIEKNFEDVGNRFAEEALSIHRGEREEGNIRGIVSQDELEELAEEGVSAMRLPPKPINKKKLN</sequence>
<dbReference type="Pfam" id="PF06676">
    <property type="entry name" value="DUF1178"/>
    <property type="match status" value="1"/>
</dbReference>
<proteinExistence type="predicted"/>
<dbReference type="EMBL" id="BMXA01000006">
    <property type="protein sequence ID" value="GHA17284.1"/>
    <property type="molecule type" value="Genomic_DNA"/>
</dbReference>
<evidence type="ECO:0000313" key="1">
    <source>
        <dbReference type="EMBL" id="GHA17284.1"/>
    </source>
</evidence>
<evidence type="ECO:0000313" key="2">
    <source>
        <dbReference type="Proteomes" id="UP000614811"/>
    </source>
</evidence>
<dbReference type="InterPro" id="IPR009562">
    <property type="entry name" value="DUF1178"/>
</dbReference>
<keyword evidence="2" id="KW-1185">Reference proteome</keyword>
<gene>
    <name evidence="1" type="ORF">GCM10008090_28720</name>
</gene>
<comment type="caution">
    <text evidence="1">The sequence shown here is derived from an EMBL/GenBank/DDBJ whole genome shotgun (WGS) entry which is preliminary data.</text>
</comment>
<dbReference type="PIRSF" id="PIRSF032131">
    <property type="entry name" value="UCP032131"/>
    <property type="match status" value="1"/>
</dbReference>
<name>A0A918RZQ1_9GAMM</name>
<dbReference type="RefSeq" id="WP_189402398.1">
    <property type="nucleotide sequence ID" value="NZ_BMXA01000006.1"/>
</dbReference>
<reference evidence="1" key="1">
    <citation type="journal article" date="2014" name="Int. J. Syst. Evol. Microbiol.">
        <title>Complete genome sequence of Corynebacterium casei LMG S-19264T (=DSM 44701T), isolated from a smear-ripened cheese.</title>
        <authorList>
            <consortium name="US DOE Joint Genome Institute (JGI-PGF)"/>
            <person name="Walter F."/>
            <person name="Albersmeier A."/>
            <person name="Kalinowski J."/>
            <person name="Ruckert C."/>
        </authorList>
    </citation>
    <scope>NUCLEOTIDE SEQUENCE</scope>
    <source>
        <strain evidence="1">KCTC 12711</strain>
    </source>
</reference>
<reference evidence="1" key="2">
    <citation type="submission" date="2020-09" db="EMBL/GenBank/DDBJ databases">
        <authorList>
            <person name="Sun Q."/>
            <person name="Kim S."/>
        </authorList>
    </citation>
    <scope>NUCLEOTIDE SEQUENCE</scope>
    <source>
        <strain evidence="1">KCTC 12711</strain>
    </source>
</reference>